<evidence type="ECO:0000256" key="9">
    <source>
        <dbReference type="ARBA" id="ARBA00023065"/>
    </source>
</evidence>
<dbReference type="Gene3D" id="1.20.1730.10">
    <property type="entry name" value="Sodium/glucose cotransporter"/>
    <property type="match status" value="1"/>
</dbReference>
<evidence type="ECO:0000256" key="10">
    <source>
        <dbReference type="ARBA" id="ARBA00023136"/>
    </source>
</evidence>
<keyword evidence="5 14" id="KW-0812">Transmembrane</keyword>
<evidence type="ECO:0000256" key="13">
    <source>
        <dbReference type="RuleBase" id="RU362091"/>
    </source>
</evidence>
<feature type="transmembrane region" description="Helical" evidence="14">
    <location>
        <begin position="6"/>
        <end position="22"/>
    </location>
</feature>
<keyword evidence="3" id="KW-0813">Transport</keyword>
<dbReference type="GO" id="GO:0015293">
    <property type="term" value="F:symporter activity"/>
    <property type="evidence" value="ECO:0007669"/>
    <property type="project" value="UniProtKB-KW"/>
</dbReference>
<keyword evidence="8" id="KW-0915">Sodium</keyword>
<comment type="subcellular location">
    <subcellularLocation>
        <location evidence="1">Cell membrane</location>
        <topology evidence="1">Multi-pass membrane protein</topology>
    </subcellularLocation>
</comment>
<evidence type="ECO:0000256" key="8">
    <source>
        <dbReference type="ARBA" id="ARBA00023053"/>
    </source>
</evidence>
<keyword evidence="11" id="KW-0739">Sodium transport</keyword>
<gene>
    <name evidence="15" type="ORF">EVB03_09240</name>
</gene>
<reference evidence="15 16" key="1">
    <citation type="submission" date="2019-02" db="EMBL/GenBank/DDBJ databases">
        <title>Prokaryotic population dynamics and viral predation in marine succession experiment using metagenomics: the confinement effect.</title>
        <authorList>
            <person name="Haro-Moreno J.M."/>
            <person name="Rodriguez-Valera F."/>
            <person name="Lopez-Perez M."/>
        </authorList>
    </citation>
    <scope>NUCLEOTIDE SEQUENCE [LARGE SCALE GENOMIC DNA]</scope>
    <source>
        <strain evidence="15">MED-G170</strain>
    </source>
</reference>
<dbReference type="GO" id="GO:0005886">
    <property type="term" value="C:plasma membrane"/>
    <property type="evidence" value="ECO:0007669"/>
    <property type="project" value="UniProtKB-SubCell"/>
</dbReference>
<dbReference type="Proteomes" id="UP000315889">
    <property type="component" value="Unassembled WGS sequence"/>
</dbReference>
<keyword evidence="10 14" id="KW-0472">Membrane</keyword>
<dbReference type="EMBL" id="SHBP01000021">
    <property type="protein sequence ID" value="RZO19069.1"/>
    <property type="molecule type" value="Genomic_DNA"/>
</dbReference>
<comment type="catalytic activity">
    <reaction evidence="12">
        <text>L-proline(in) + Na(+)(in) = L-proline(out) + Na(+)(out)</text>
        <dbReference type="Rhea" id="RHEA:28967"/>
        <dbReference type="ChEBI" id="CHEBI:29101"/>
        <dbReference type="ChEBI" id="CHEBI:60039"/>
    </reaction>
</comment>
<feature type="transmembrane region" description="Helical" evidence="14">
    <location>
        <begin position="180"/>
        <end position="197"/>
    </location>
</feature>
<feature type="transmembrane region" description="Helical" evidence="14">
    <location>
        <begin position="544"/>
        <end position="567"/>
    </location>
</feature>
<protein>
    <submittedName>
        <fullName evidence="15">Sodium:solute symporter family protein</fullName>
    </submittedName>
</protein>
<evidence type="ECO:0000313" key="15">
    <source>
        <dbReference type="EMBL" id="RZO19069.1"/>
    </source>
</evidence>
<feature type="transmembrane region" description="Helical" evidence="14">
    <location>
        <begin position="501"/>
        <end position="524"/>
    </location>
</feature>
<dbReference type="GO" id="GO:0006814">
    <property type="term" value="P:sodium ion transport"/>
    <property type="evidence" value="ECO:0007669"/>
    <property type="project" value="UniProtKB-KW"/>
</dbReference>
<accession>A0A520MCZ3</accession>
<evidence type="ECO:0000256" key="6">
    <source>
        <dbReference type="ARBA" id="ARBA00022847"/>
    </source>
</evidence>
<keyword evidence="4" id="KW-1003">Cell membrane</keyword>
<sequence length="582" mass="62986">MDIFTLAIVVSVAIFIAAGVYAGRSVKKLDDYFVAGRQAPTLLIVGTLVASVFSTSIFLGEAGFTYDGQLGPYILMPGVAVIGYVYGALFFGTFLRRSRAATMADFFGQRFNSHRVQQAAGMTIIVGLGGYLVVVTQGAAILLTELTDLSYFQGVILAWLSYTLFTMYSGSKGVILTDTLMFLLFCCATVFFVFYIIDGLGGIAQGIEDLTAVESKPDIASWHGTVGAGTEWPTPKDYLIWTLVVDMSWGFVYAVGPWQSSRHLMARDEHVVIRAAVYACLAVALMQILIYGIGGLINVANPNISPSETVVIWAAKNLVPGFLGALLLAGIMAAALSSASTFLSLVGFSISNDIVARKKELTLRYSRIAMFVTGIAVLLLCFIFPPNVFWLMIFIGTVFASSWGPVGFMSIWSKTITAKAAFWGIVLGFFGNVIPSALQYVGIIDLPSYFNPALIGTALSLMAIIGLSLKGAVSPEEREYRENLHRTPEIDCDLQKTRVTLWAPGFLIVYGCLMPLLLIKYYVIPYQTGVGQLLPDGSVDLASGEAIMAMLTAPLYIIMGLIVAKVVRRRYSPTKQGHSPAI</sequence>
<comment type="caution">
    <text evidence="15">The sequence shown here is derived from an EMBL/GenBank/DDBJ whole genome shotgun (WGS) entry which is preliminary data.</text>
</comment>
<dbReference type="CDD" id="cd10322">
    <property type="entry name" value="SLC5sbd"/>
    <property type="match status" value="1"/>
</dbReference>
<feature type="transmembrane region" description="Helical" evidence="14">
    <location>
        <begin position="276"/>
        <end position="301"/>
    </location>
</feature>
<dbReference type="Pfam" id="PF00474">
    <property type="entry name" value="SSF"/>
    <property type="match status" value="1"/>
</dbReference>
<feature type="transmembrane region" description="Helical" evidence="14">
    <location>
        <begin position="72"/>
        <end position="95"/>
    </location>
</feature>
<organism evidence="15 16">
    <name type="scientific">SAR92 clade bacterium</name>
    <dbReference type="NCBI Taxonomy" id="2315479"/>
    <lineage>
        <taxon>Bacteria</taxon>
        <taxon>Pseudomonadati</taxon>
        <taxon>Pseudomonadota</taxon>
        <taxon>Gammaproteobacteria</taxon>
        <taxon>Cellvibrionales</taxon>
        <taxon>Porticoccaceae</taxon>
        <taxon>SAR92 clade</taxon>
    </lineage>
</organism>
<evidence type="ECO:0000256" key="14">
    <source>
        <dbReference type="SAM" id="Phobius"/>
    </source>
</evidence>
<evidence type="ECO:0000256" key="3">
    <source>
        <dbReference type="ARBA" id="ARBA00022448"/>
    </source>
</evidence>
<dbReference type="InterPro" id="IPR038377">
    <property type="entry name" value="Na/Glc_symporter_sf"/>
</dbReference>
<dbReference type="AlphaFoldDB" id="A0A520MCZ3"/>
<evidence type="ECO:0000256" key="12">
    <source>
        <dbReference type="ARBA" id="ARBA00033708"/>
    </source>
</evidence>
<proteinExistence type="inferred from homology"/>
<dbReference type="PANTHER" id="PTHR48086">
    <property type="entry name" value="SODIUM/PROLINE SYMPORTER-RELATED"/>
    <property type="match status" value="1"/>
</dbReference>
<feature type="transmembrane region" description="Helical" evidence="14">
    <location>
        <begin position="149"/>
        <end position="168"/>
    </location>
</feature>
<dbReference type="InterPro" id="IPR050277">
    <property type="entry name" value="Sodium:Solute_Symporter"/>
</dbReference>
<dbReference type="PROSITE" id="PS50283">
    <property type="entry name" value="NA_SOLUT_SYMP_3"/>
    <property type="match status" value="1"/>
</dbReference>
<evidence type="ECO:0000313" key="16">
    <source>
        <dbReference type="Proteomes" id="UP000315889"/>
    </source>
</evidence>
<keyword evidence="6" id="KW-0769">Symport</keyword>
<feature type="transmembrane region" description="Helical" evidence="14">
    <location>
        <begin position="119"/>
        <end position="143"/>
    </location>
</feature>
<keyword evidence="9" id="KW-0406">Ion transport</keyword>
<feature type="transmembrane region" description="Helical" evidence="14">
    <location>
        <begin position="449"/>
        <end position="469"/>
    </location>
</feature>
<evidence type="ECO:0000256" key="2">
    <source>
        <dbReference type="ARBA" id="ARBA00006434"/>
    </source>
</evidence>
<comment type="similarity">
    <text evidence="2 13">Belongs to the sodium:solute symporter (SSF) (TC 2.A.21) family.</text>
</comment>
<evidence type="ECO:0000256" key="1">
    <source>
        <dbReference type="ARBA" id="ARBA00004651"/>
    </source>
</evidence>
<name>A0A520MCZ3_9GAMM</name>
<keyword evidence="7 14" id="KW-1133">Transmembrane helix</keyword>
<evidence type="ECO:0000256" key="7">
    <source>
        <dbReference type="ARBA" id="ARBA00022989"/>
    </source>
</evidence>
<dbReference type="InterPro" id="IPR001734">
    <property type="entry name" value="Na/solute_symporter"/>
</dbReference>
<feature type="transmembrane region" description="Helical" evidence="14">
    <location>
        <begin position="321"/>
        <end position="348"/>
    </location>
</feature>
<evidence type="ECO:0000256" key="4">
    <source>
        <dbReference type="ARBA" id="ARBA00022475"/>
    </source>
</evidence>
<evidence type="ECO:0000256" key="11">
    <source>
        <dbReference type="ARBA" id="ARBA00023201"/>
    </source>
</evidence>
<dbReference type="PANTHER" id="PTHR48086:SF3">
    <property type="entry name" value="SODIUM_PROLINE SYMPORTER"/>
    <property type="match status" value="1"/>
</dbReference>
<feature type="transmembrane region" description="Helical" evidence="14">
    <location>
        <begin position="420"/>
        <end position="443"/>
    </location>
</feature>
<feature type="transmembrane region" description="Helical" evidence="14">
    <location>
        <begin position="391"/>
        <end position="413"/>
    </location>
</feature>
<feature type="transmembrane region" description="Helical" evidence="14">
    <location>
        <begin position="42"/>
        <end position="60"/>
    </location>
</feature>
<feature type="transmembrane region" description="Helical" evidence="14">
    <location>
        <begin position="238"/>
        <end position="256"/>
    </location>
</feature>
<feature type="transmembrane region" description="Helical" evidence="14">
    <location>
        <begin position="368"/>
        <end position="385"/>
    </location>
</feature>
<evidence type="ECO:0000256" key="5">
    <source>
        <dbReference type="ARBA" id="ARBA00022692"/>
    </source>
</evidence>